<evidence type="ECO:0000256" key="5">
    <source>
        <dbReference type="ARBA" id="ARBA00023002"/>
    </source>
</evidence>
<dbReference type="Pfam" id="PF00107">
    <property type="entry name" value="ADH_zinc_N"/>
    <property type="match status" value="1"/>
</dbReference>
<dbReference type="SUPFAM" id="SSF51735">
    <property type="entry name" value="NAD(P)-binding Rossmann-fold domains"/>
    <property type="match status" value="1"/>
</dbReference>
<dbReference type="InterPro" id="IPR020843">
    <property type="entry name" value="ER"/>
</dbReference>
<evidence type="ECO:0000256" key="3">
    <source>
        <dbReference type="ARBA" id="ARBA00022741"/>
    </source>
</evidence>
<evidence type="ECO:0000256" key="2">
    <source>
        <dbReference type="ARBA" id="ARBA00011245"/>
    </source>
</evidence>
<gene>
    <name evidence="7" type="ORF">AOCH_004151</name>
</gene>
<protein>
    <recommendedName>
        <fullName evidence="6">Enoyl reductase (ER) domain-containing protein</fullName>
    </recommendedName>
</protein>
<proteinExistence type="inferred from homology"/>
<keyword evidence="5" id="KW-0560">Oxidoreductase</keyword>
<dbReference type="OrthoDB" id="48317at2759"/>
<sequence length="370" mass="39062">MASAHSISQLPQHQTAIVAQGPGQLAIQCDAPVPALRHDMVLVKTATVAINPVDVKSLDYSAAPGAIMGFDFAGTIVALGADAVAAGRLAVGDRVAGVVYGMDRLQPDVGAFAQYVGALADLVLKIPDDMRFEDAAALGLATATAAYGLFNELQLAGSLEGLNAEDARPTGDFVLVAGGSTATGTRAIELLKTAGFRPVATSSPSNFELVKRFGAEKVFDYHDPECAEKIRAYTGNELEYALDCVAEAETTQLCYAAIGRAGGRYVAVEPFRDSIAQSRAHTIEPSWFNVMTIWGRKVELGGEYGRDASPEDRAFGARSFAAVQNLLDSGRRVTTHPVKVMPGAWEGVMQGVAQIRSQPPSGYKLVYPVA</sequence>
<dbReference type="InterPro" id="IPR047122">
    <property type="entry name" value="Trans-enoyl_RdTase-like"/>
</dbReference>
<dbReference type="PANTHER" id="PTHR45348:SF1">
    <property type="entry name" value="TRANS-ENOYL REDUCTASE STHE"/>
    <property type="match status" value="1"/>
</dbReference>
<dbReference type="SMART" id="SM00829">
    <property type="entry name" value="PKS_ER"/>
    <property type="match status" value="1"/>
</dbReference>
<dbReference type="InterPro" id="IPR013154">
    <property type="entry name" value="ADH-like_N"/>
</dbReference>
<evidence type="ECO:0000313" key="8">
    <source>
        <dbReference type="Proteomes" id="UP000034947"/>
    </source>
</evidence>
<dbReference type="AlphaFoldDB" id="A0A0F8WTT2"/>
<dbReference type="Gene3D" id="3.40.50.720">
    <property type="entry name" value="NAD(P)-binding Rossmann-like Domain"/>
    <property type="match status" value="1"/>
</dbReference>
<accession>A0A0F8WTT2</accession>
<dbReference type="SUPFAM" id="SSF50129">
    <property type="entry name" value="GroES-like"/>
    <property type="match status" value="1"/>
</dbReference>
<evidence type="ECO:0000259" key="6">
    <source>
        <dbReference type="SMART" id="SM00829"/>
    </source>
</evidence>
<dbReference type="InterPro" id="IPR036291">
    <property type="entry name" value="NAD(P)-bd_dom_sf"/>
</dbReference>
<dbReference type="Pfam" id="PF08240">
    <property type="entry name" value="ADH_N"/>
    <property type="match status" value="1"/>
</dbReference>
<comment type="caution">
    <text evidence="7">The sequence shown here is derived from an EMBL/GenBank/DDBJ whole genome shotgun (WGS) entry which is preliminary data.</text>
</comment>
<keyword evidence="3" id="KW-0547">Nucleotide-binding</keyword>
<dbReference type="VEuPathDB" id="FungiDB:P175DRAFT_0557307"/>
<dbReference type="PANTHER" id="PTHR45348">
    <property type="entry name" value="HYPOTHETICAL OXIDOREDUCTASE (EUROFUNG)"/>
    <property type="match status" value="1"/>
</dbReference>
<reference evidence="7 8" key="1">
    <citation type="submission" date="2015-02" db="EMBL/GenBank/DDBJ databases">
        <title>Draft Genome Sequences of Two Closely-Related Aflatoxigenic Aspergillus Species Obtained from the Cote d'Ivoire.</title>
        <authorList>
            <person name="Moore G.G."/>
            <person name="Beltz S.B."/>
            <person name="Mack B.M."/>
        </authorList>
    </citation>
    <scope>NUCLEOTIDE SEQUENCE [LARGE SCALE GENOMIC DNA]</scope>
    <source>
        <strain evidence="7 8">SRRC1432</strain>
    </source>
</reference>
<keyword evidence="8" id="KW-1185">Reference proteome</keyword>
<evidence type="ECO:0000256" key="1">
    <source>
        <dbReference type="ARBA" id="ARBA00008072"/>
    </source>
</evidence>
<name>A0A0F8WTT2_9EURO</name>
<dbReference type="CDD" id="cd08249">
    <property type="entry name" value="enoyl_reductase_like"/>
    <property type="match status" value="1"/>
</dbReference>
<dbReference type="InterPro" id="IPR011032">
    <property type="entry name" value="GroES-like_sf"/>
</dbReference>
<dbReference type="Gene3D" id="3.90.180.10">
    <property type="entry name" value="Medium-chain alcohol dehydrogenases, catalytic domain"/>
    <property type="match status" value="1"/>
</dbReference>
<evidence type="ECO:0000313" key="7">
    <source>
        <dbReference type="EMBL" id="KKK21035.1"/>
    </source>
</evidence>
<organism evidence="7 8">
    <name type="scientific">Aspergillus ochraceoroseus</name>
    <dbReference type="NCBI Taxonomy" id="138278"/>
    <lineage>
        <taxon>Eukaryota</taxon>
        <taxon>Fungi</taxon>
        <taxon>Dikarya</taxon>
        <taxon>Ascomycota</taxon>
        <taxon>Pezizomycotina</taxon>
        <taxon>Eurotiomycetes</taxon>
        <taxon>Eurotiomycetidae</taxon>
        <taxon>Eurotiales</taxon>
        <taxon>Aspergillaceae</taxon>
        <taxon>Aspergillus</taxon>
        <taxon>Aspergillus subgen. Nidulantes</taxon>
    </lineage>
</organism>
<evidence type="ECO:0000256" key="4">
    <source>
        <dbReference type="ARBA" id="ARBA00022857"/>
    </source>
</evidence>
<dbReference type="GO" id="GO:0000166">
    <property type="term" value="F:nucleotide binding"/>
    <property type="evidence" value="ECO:0007669"/>
    <property type="project" value="UniProtKB-KW"/>
</dbReference>
<comment type="similarity">
    <text evidence="1">Belongs to the zinc-containing alcohol dehydrogenase family.</text>
</comment>
<dbReference type="EMBL" id="JYKN01001300">
    <property type="protein sequence ID" value="KKK21035.1"/>
    <property type="molecule type" value="Genomic_DNA"/>
</dbReference>
<dbReference type="GO" id="GO:0016651">
    <property type="term" value="F:oxidoreductase activity, acting on NAD(P)H"/>
    <property type="evidence" value="ECO:0007669"/>
    <property type="project" value="InterPro"/>
</dbReference>
<dbReference type="InterPro" id="IPR013149">
    <property type="entry name" value="ADH-like_C"/>
</dbReference>
<feature type="domain" description="Enoyl reductase (ER)" evidence="6">
    <location>
        <begin position="21"/>
        <end position="353"/>
    </location>
</feature>
<keyword evidence="4" id="KW-0521">NADP</keyword>
<comment type="subunit">
    <text evidence="2">Monomer.</text>
</comment>
<dbReference type="Proteomes" id="UP000034947">
    <property type="component" value="Unassembled WGS sequence"/>
</dbReference>